<evidence type="ECO:0000313" key="10">
    <source>
        <dbReference type="EMBL" id="KAF9886424.1"/>
    </source>
</evidence>
<organism evidence="10 11">
    <name type="scientific">Aspergillus nanangensis</name>
    <dbReference type="NCBI Taxonomy" id="2582783"/>
    <lineage>
        <taxon>Eukaryota</taxon>
        <taxon>Fungi</taxon>
        <taxon>Dikarya</taxon>
        <taxon>Ascomycota</taxon>
        <taxon>Pezizomycotina</taxon>
        <taxon>Eurotiomycetes</taxon>
        <taxon>Eurotiomycetidae</taxon>
        <taxon>Eurotiales</taxon>
        <taxon>Aspergillaceae</taxon>
        <taxon>Aspergillus</taxon>
        <taxon>Aspergillus subgen. Circumdati</taxon>
    </lineage>
</organism>
<evidence type="ECO:0000256" key="7">
    <source>
        <dbReference type="ARBA" id="ARBA00022989"/>
    </source>
</evidence>
<dbReference type="InterPro" id="IPR004813">
    <property type="entry name" value="OPT"/>
</dbReference>
<name>A0AAD4GQK3_ASPNN</name>
<feature type="transmembrane region" description="Helical" evidence="9">
    <location>
        <begin position="415"/>
        <end position="437"/>
    </location>
</feature>
<evidence type="ECO:0000313" key="11">
    <source>
        <dbReference type="Proteomes" id="UP001194746"/>
    </source>
</evidence>
<dbReference type="GO" id="GO:0015031">
    <property type="term" value="P:protein transport"/>
    <property type="evidence" value="ECO:0007669"/>
    <property type="project" value="UniProtKB-KW"/>
</dbReference>
<dbReference type="GO" id="GO:0035673">
    <property type="term" value="F:oligopeptide transmembrane transporter activity"/>
    <property type="evidence" value="ECO:0007669"/>
    <property type="project" value="InterPro"/>
</dbReference>
<dbReference type="Proteomes" id="UP001194746">
    <property type="component" value="Unassembled WGS sequence"/>
</dbReference>
<evidence type="ECO:0000256" key="8">
    <source>
        <dbReference type="ARBA" id="ARBA00023136"/>
    </source>
</evidence>
<keyword evidence="6" id="KW-0653">Protein transport</keyword>
<gene>
    <name evidence="10" type="ORF">FE257_011456</name>
</gene>
<reference evidence="10" key="1">
    <citation type="journal article" date="2019" name="Beilstein J. Org. Chem.">
        <title>Nanangenines: drimane sesquiterpenoids as the dominant metabolite cohort of a novel Australian fungus, Aspergillus nanangensis.</title>
        <authorList>
            <person name="Lacey H.J."/>
            <person name="Gilchrist C.L.M."/>
            <person name="Crombie A."/>
            <person name="Kalaitzis J.A."/>
            <person name="Vuong D."/>
            <person name="Rutledge P.J."/>
            <person name="Turner P."/>
            <person name="Pitt J.I."/>
            <person name="Lacey E."/>
            <person name="Chooi Y.H."/>
            <person name="Piggott A.M."/>
        </authorList>
    </citation>
    <scope>NUCLEOTIDE SEQUENCE</scope>
    <source>
        <strain evidence="10">MST-FP2251</strain>
    </source>
</reference>
<evidence type="ECO:0000256" key="1">
    <source>
        <dbReference type="ARBA" id="ARBA00004141"/>
    </source>
</evidence>
<dbReference type="InterPro" id="IPR004648">
    <property type="entry name" value="Oligpept_transpt"/>
</dbReference>
<dbReference type="EMBL" id="VCAU01000077">
    <property type="protein sequence ID" value="KAF9886424.1"/>
    <property type="molecule type" value="Genomic_DNA"/>
</dbReference>
<feature type="transmembrane region" description="Helical" evidence="9">
    <location>
        <begin position="327"/>
        <end position="348"/>
    </location>
</feature>
<keyword evidence="3" id="KW-0813">Transport</keyword>
<feature type="transmembrane region" description="Helical" evidence="9">
    <location>
        <begin position="390"/>
        <end position="409"/>
    </location>
</feature>
<proteinExistence type="inferred from homology"/>
<evidence type="ECO:0000256" key="2">
    <source>
        <dbReference type="ARBA" id="ARBA00008807"/>
    </source>
</evidence>
<evidence type="ECO:0000256" key="5">
    <source>
        <dbReference type="ARBA" id="ARBA00022856"/>
    </source>
</evidence>
<evidence type="ECO:0008006" key="12">
    <source>
        <dbReference type="Google" id="ProtNLM"/>
    </source>
</evidence>
<protein>
    <recommendedName>
        <fullName evidence="12">Oligopeptide transporter</fullName>
    </recommendedName>
</protein>
<comment type="caution">
    <text evidence="10">The sequence shown here is derived from an EMBL/GenBank/DDBJ whole genome shotgun (WGS) entry which is preliminary data.</text>
</comment>
<dbReference type="AlphaFoldDB" id="A0AAD4GQK3"/>
<reference evidence="10" key="2">
    <citation type="submission" date="2020-02" db="EMBL/GenBank/DDBJ databases">
        <authorList>
            <person name="Gilchrist C.L.M."/>
            <person name="Chooi Y.-H."/>
        </authorList>
    </citation>
    <scope>NUCLEOTIDE SEQUENCE</scope>
    <source>
        <strain evidence="10">MST-FP2251</strain>
    </source>
</reference>
<comment type="subcellular location">
    <subcellularLocation>
        <location evidence="1">Membrane</location>
        <topology evidence="1">Multi-pass membrane protein</topology>
    </subcellularLocation>
</comment>
<dbReference type="Pfam" id="PF03169">
    <property type="entry name" value="OPT"/>
    <property type="match status" value="1"/>
</dbReference>
<feature type="transmembrane region" description="Helical" evidence="9">
    <location>
        <begin position="615"/>
        <end position="632"/>
    </location>
</feature>
<comment type="similarity">
    <text evidence="2">Belongs to the oligopeptide OPT transporter family.</text>
</comment>
<dbReference type="NCBIfam" id="TIGR00728">
    <property type="entry name" value="OPT_sfam"/>
    <property type="match status" value="2"/>
</dbReference>
<dbReference type="GO" id="GO:0016020">
    <property type="term" value="C:membrane"/>
    <property type="evidence" value="ECO:0007669"/>
    <property type="project" value="UniProtKB-SubCell"/>
</dbReference>
<evidence type="ECO:0000256" key="3">
    <source>
        <dbReference type="ARBA" id="ARBA00022448"/>
    </source>
</evidence>
<evidence type="ECO:0000256" key="9">
    <source>
        <dbReference type="SAM" id="Phobius"/>
    </source>
</evidence>
<dbReference type="PANTHER" id="PTHR22601">
    <property type="entry name" value="ISP4 LIKE PROTEIN"/>
    <property type="match status" value="1"/>
</dbReference>
<feature type="transmembrane region" description="Helical" evidence="9">
    <location>
        <begin position="644"/>
        <end position="668"/>
    </location>
</feature>
<accession>A0AAD4GQK3</accession>
<evidence type="ECO:0000256" key="4">
    <source>
        <dbReference type="ARBA" id="ARBA00022692"/>
    </source>
</evidence>
<evidence type="ECO:0000256" key="6">
    <source>
        <dbReference type="ARBA" id="ARBA00022927"/>
    </source>
</evidence>
<sequence length="705" mass="78379">MTMFDSADEVDVKNIQPSENDSYPDKNDSHSDILRAAGIGIHEDDPTEAVLTLRMWILGIGFCIVASGLNTLYTLRNPSITISSSVVLLVAYPVGKLWEKVVPSWHVSLGSLGSFNLNPGPFNQKVSITQPIRWDVYVRLGADVLTEQQMFYGYSAGWGFQILITMATFVTGFCLAGFLRPLVVTPRELIWPGVLSSTALATTLHGLGQRDVSRIHGAWRISRYVFFNTVFLIAFCCPRNKIVNQLFGMKSGMGLLPLTFDCEASFAYTTISNATNLITRESDLSSSVYDNTGAVYNVSRVVGQTTGFELDTPAYEAYSAIYLPITYGLNMFGLSFATLSSLIVWICLEKRHVMSTAVHRILHCIKNYPRMIKRRSAPGKTTASDVPFRWYAIACVLALFLSIFSVEFWEVELRWYGVLLAWAVAFAFFGPLALVYATSNLKINIDIFCRIIAGFVFEGKVLANIWFFDLGYITTIKGLYSAQDMKLAHYCNIPPQKVFLVQCVGMVAGTLSSVSVLNWALGGISGVCTSEAPNGFSCPYSRTHFNTSLIWGAVGPQRFFNNHIGYRALLYFFILGAVLPIPVHVLKRKYPSSLWSRVHVPLFLGGLNYLPPATGMNYGSWALVGLTFGYVVKKYVHVWWYKFNFVLSAALDSSVSVAGVVIFFAVFYSGASSGFSWWGTEIYKQTCDWKGCPYLSVPDGQTFDK</sequence>
<feature type="transmembrane region" description="Helical" evidence="9">
    <location>
        <begin position="53"/>
        <end position="73"/>
    </location>
</feature>
<feature type="transmembrane region" description="Helical" evidence="9">
    <location>
        <begin position="568"/>
        <end position="586"/>
    </location>
</feature>
<keyword evidence="11" id="KW-1185">Reference proteome</keyword>
<feature type="transmembrane region" description="Helical" evidence="9">
    <location>
        <begin position="158"/>
        <end position="179"/>
    </location>
</feature>
<feature type="transmembrane region" description="Helical" evidence="9">
    <location>
        <begin position="224"/>
        <end position="242"/>
    </location>
</feature>
<keyword evidence="4 9" id="KW-0812">Transmembrane</keyword>
<keyword evidence="5" id="KW-0571">Peptide transport</keyword>
<keyword evidence="7 9" id="KW-1133">Transmembrane helix</keyword>
<keyword evidence="8 9" id="KW-0472">Membrane</keyword>